<feature type="signal peptide" evidence="1">
    <location>
        <begin position="1"/>
        <end position="32"/>
    </location>
</feature>
<evidence type="ECO:0000256" key="1">
    <source>
        <dbReference type="SAM" id="SignalP"/>
    </source>
</evidence>
<dbReference type="Pfam" id="PF05305">
    <property type="entry name" value="DUF732"/>
    <property type="match status" value="1"/>
</dbReference>
<keyword evidence="1" id="KW-0732">Signal</keyword>
<organism evidence="3 4">
    <name type="scientific">Mycobacterium malmoense</name>
    <dbReference type="NCBI Taxonomy" id="1780"/>
    <lineage>
        <taxon>Bacteria</taxon>
        <taxon>Bacillati</taxon>
        <taxon>Actinomycetota</taxon>
        <taxon>Actinomycetes</taxon>
        <taxon>Mycobacteriales</taxon>
        <taxon>Mycobacteriaceae</taxon>
        <taxon>Mycobacterium</taxon>
    </lineage>
</organism>
<dbReference type="InterPro" id="IPR007969">
    <property type="entry name" value="DUF732"/>
</dbReference>
<dbReference type="EMBL" id="MVHV01000003">
    <property type="protein sequence ID" value="ORA84826.1"/>
    <property type="molecule type" value="Genomic_DNA"/>
</dbReference>
<name>A0ABX3SW49_MYCMA</name>
<sequence length="123" mass="12714">MAPTNVGPAKWSTVCAVLLSAATLLCAAPASADETDDAFTAALTNYGIVISDGTAISMAHTVCTGFDKGQTSTVLAMKLKKDTNLSLKEAGYFIGASVSAYCPQYKGATDDSVFWLLPGPPLM</sequence>
<accession>A0ABX3SW49</accession>
<gene>
    <name evidence="3" type="ORF">BST29_04545</name>
</gene>
<feature type="chain" id="PRO_5046090382" description="DUF732 domain-containing protein" evidence="1">
    <location>
        <begin position="33"/>
        <end position="123"/>
    </location>
</feature>
<comment type="caution">
    <text evidence="3">The sequence shown here is derived from an EMBL/GenBank/DDBJ whole genome shotgun (WGS) entry which is preliminary data.</text>
</comment>
<reference evidence="3 4" key="1">
    <citation type="submission" date="2017-02" db="EMBL/GenBank/DDBJ databases">
        <title>The new phylogeny of genus Mycobacterium.</title>
        <authorList>
            <person name="Tortoli E."/>
            <person name="Trovato A."/>
            <person name="Cirillo D.M."/>
        </authorList>
    </citation>
    <scope>NUCLEOTIDE SEQUENCE [LARGE SCALE GENOMIC DNA]</scope>
    <source>
        <strain evidence="3 4">IP1130001</strain>
    </source>
</reference>
<dbReference type="Proteomes" id="UP000243140">
    <property type="component" value="Unassembled WGS sequence"/>
</dbReference>
<feature type="domain" description="DUF732" evidence="2">
    <location>
        <begin position="36"/>
        <end position="104"/>
    </location>
</feature>
<proteinExistence type="predicted"/>
<evidence type="ECO:0000313" key="4">
    <source>
        <dbReference type="Proteomes" id="UP000243140"/>
    </source>
</evidence>
<evidence type="ECO:0000259" key="2">
    <source>
        <dbReference type="Pfam" id="PF05305"/>
    </source>
</evidence>
<protein>
    <recommendedName>
        <fullName evidence="2">DUF732 domain-containing protein</fullName>
    </recommendedName>
</protein>
<keyword evidence="4" id="KW-1185">Reference proteome</keyword>
<evidence type="ECO:0000313" key="3">
    <source>
        <dbReference type="EMBL" id="ORA84826.1"/>
    </source>
</evidence>